<dbReference type="InterPro" id="IPR011256">
    <property type="entry name" value="Reg_factor_effector_dom_sf"/>
</dbReference>
<gene>
    <name evidence="3" type="ORF">OSTQU699_LOCUS4225</name>
</gene>
<dbReference type="PANTHER" id="PTHR11220">
    <property type="entry name" value="HEME-BINDING PROTEIN-RELATED"/>
    <property type="match status" value="1"/>
</dbReference>
<comment type="caution">
    <text evidence="3">The sequence shown here is derived from an EMBL/GenBank/DDBJ whole genome shotgun (WGS) entry which is preliminary data.</text>
</comment>
<dbReference type="SUPFAM" id="SSF55136">
    <property type="entry name" value="Probable bacterial effector-binding domain"/>
    <property type="match status" value="1"/>
</dbReference>
<name>A0A8S1J5T3_9CHLO</name>
<keyword evidence="2" id="KW-0732">Signal</keyword>
<evidence type="ECO:0000256" key="2">
    <source>
        <dbReference type="SAM" id="SignalP"/>
    </source>
</evidence>
<dbReference type="Pfam" id="PF04832">
    <property type="entry name" value="SOUL"/>
    <property type="match status" value="1"/>
</dbReference>
<keyword evidence="4" id="KW-1185">Reference proteome</keyword>
<dbReference type="Gene3D" id="3.20.80.10">
    <property type="entry name" value="Regulatory factor, effector binding domain"/>
    <property type="match status" value="1"/>
</dbReference>
<evidence type="ECO:0000313" key="4">
    <source>
        <dbReference type="Proteomes" id="UP000708148"/>
    </source>
</evidence>
<dbReference type="OrthoDB" id="574702at2759"/>
<proteinExistence type="inferred from homology"/>
<dbReference type="EMBL" id="CAJHUC010000898">
    <property type="protein sequence ID" value="CAD7698866.1"/>
    <property type="molecule type" value="Genomic_DNA"/>
</dbReference>
<dbReference type="GO" id="GO:0020037">
    <property type="term" value="F:heme binding"/>
    <property type="evidence" value="ECO:0007669"/>
    <property type="project" value="TreeGrafter"/>
</dbReference>
<dbReference type="PANTHER" id="PTHR11220:SF1">
    <property type="entry name" value="HEME-BINDING PROTEIN 2"/>
    <property type="match status" value="1"/>
</dbReference>
<feature type="chain" id="PRO_5035717935" evidence="2">
    <location>
        <begin position="23"/>
        <end position="224"/>
    </location>
</feature>
<dbReference type="AlphaFoldDB" id="A0A8S1J5T3"/>
<evidence type="ECO:0000256" key="1">
    <source>
        <dbReference type="ARBA" id="ARBA00009817"/>
    </source>
</evidence>
<feature type="signal peptide" evidence="2">
    <location>
        <begin position="1"/>
        <end position="22"/>
    </location>
</feature>
<accession>A0A8S1J5T3</accession>
<dbReference type="InterPro" id="IPR006917">
    <property type="entry name" value="SOUL_heme-bd"/>
</dbReference>
<dbReference type="Proteomes" id="UP000708148">
    <property type="component" value="Unassembled WGS sequence"/>
</dbReference>
<evidence type="ECO:0000313" key="3">
    <source>
        <dbReference type="EMBL" id="CAD7698866.1"/>
    </source>
</evidence>
<dbReference type="PROSITE" id="PS51257">
    <property type="entry name" value="PROKAR_LIPOPROTEIN"/>
    <property type="match status" value="1"/>
</dbReference>
<protein>
    <submittedName>
        <fullName evidence="3">Uncharacterized protein</fullName>
    </submittedName>
</protein>
<organism evidence="3 4">
    <name type="scientific">Ostreobium quekettii</name>
    <dbReference type="NCBI Taxonomy" id="121088"/>
    <lineage>
        <taxon>Eukaryota</taxon>
        <taxon>Viridiplantae</taxon>
        <taxon>Chlorophyta</taxon>
        <taxon>core chlorophytes</taxon>
        <taxon>Ulvophyceae</taxon>
        <taxon>TCBD clade</taxon>
        <taxon>Bryopsidales</taxon>
        <taxon>Ostreobineae</taxon>
        <taxon>Ostreobiaceae</taxon>
        <taxon>Ostreobium</taxon>
    </lineage>
</organism>
<sequence length="224" mass="25284">MAARCAWLLVAVLAACVGSAVSDSECGGYACPEYDVIDVLHGDVEIRRYKSGMWVKYPVPGDDFIFMAEYGDEKLSGYFAGENYEHKEVAVSSPLKVDFNVWNLGEQRYAAYWLPEAEESLPPAAVPPARVDKHGEKFIFVKKYNATHDFRAVLKEVASGMVDLTIDGSPFDLNEVSIAMYDYPKGGSGERQEDEIWYTRTFKHWDSPDVPVLREIAEKFRRAF</sequence>
<reference evidence="3" key="1">
    <citation type="submission" date="2020-12" db="EMBL/GenBank/DDBJ databases">
        <authorList>
            <person name="Iha C."/>
        </authorList>
    </citation>
    <scope>NUCLEOTIDE SEQUENCE</scope>
</reference>
<comment type="similarity">
    <text evidence="1">Belongs to the HEBP family.</text>
</comment>